<feature type="transmembrane region" description="Helical" evidence="1">
    <location>
        <begin position="369"/>
        <end position="388"/>
    </location>
</feature>
<evidence type="ECO:0000313" key="3">
    <source>
        <dbReference type="Proteomes" id="UP000761411"/>
    </source>
</evidence>
<feature type="transmembrane region" description="Helical" evidence="1">
    <location>
        <begin position="88"/>
        <end position="109"/>
    </location>
</feature>
<feature type="transmembrane region" description="Helical" evidence="1">
    <location>
        <begin position="477"/>
        <end position="493"/>
    </location>
</feature>
<feature type="transmembrane region" description="Helical" evidence="1">
    <location>
        <begin position="448"/>
        <end position="471"/>
    </location>
</feature>
<feature type="transmembrane region" description="Helical" evidence="1">
    <location>
        <begin position="419"/>
        <end position="441"/>
    </location>
</feature>
<gene>
    <name evidence="2" type="ORF">DYI25_14635</name>
</gene>
<keyword evidence="1" id="KW-1133">Transmembrane helix</keyword>
<dbReference type="EMBL" id="QTKX01000002">
    <property type="protein sequence ID" value="MBS8265660.1"/>
    <property type="molecule type" value="Genomic_DNA"/>
</dbReference>
<protein>
    <submittedName>
        <fullName evidence="2">Uncharacterized protein</fullName>
    </submittedName>
</protein>
<dbReference type="AlphaFoldDB" id="A0A944GYD8"/>
<feature type="transmembrane region" description="Helical" evidence="1">
    <location>
        <begin position="505"/>
        <end position="524"/>
    </location>
</feature>
<feature type="transmembrane region" description="Helical" evidence="1">
    <location>
        <begin position="185"/>
        <end position="207"/>
    </location>
</feature>
<feature type="transmembrane region" description="Helical" evidence="1">
    <location>
        <begin position="155"/>
        <end position="173"/>
    </location>
</feature>
<feature type="transmembrane region" description="Helical" evidence="1">
    <location>
        <begin position="213"/>
        <end position="232"/>
    </location>
</feature>
<sequence>MDISTAAELVGNVCFLSNHQIDFYENGEIALIDKSLLQMSAFFHDKDVIDMFSELTNSPLLFSSFVIKFGRNSITNESRLEMFHKIKAYYPILILFTLLYSFHFLVGMYPGDDIKFSKASEMYSLAEWLKLRYLTWSGRLMPDAAVYVFLDDLIWLWRILNPLMIILLGYSLVRILKKEVSQWEVIFAVLLLGYFADNILSSGIFWITGSMNYLWPIALAMTSMIPFADRVFRKLSMKKGHGFIYGIAGFLAAIGNEQAALCISSFAVLSLITIYLKEKKVEIQLLLLTGLYITGTCILLFAPGNEIRWVKEAAYWYPRFPSLSFKDHLYIGTIWAFEQLFRDMRFLLLLLSGITIAYSYKNSKLRESIALKLFILLFGIVLSFHVMGRGLEVIYNFSAIKNFRVTESMLSFWEINSSVAFAFLPYLFWTTYLLLLSYLLIRESKNPIFLLFCLLAIGGTLFVIFFSPTIYGSGNRVLTVASVLFTLISIYKIDSLGLLRSKKLIMLLAIFPFVNLSLIFFRWFTSGFHPFL</sequence>
<dbReference type="Pfam" id="PF19528">
    <property type="entry name" value="DUF6056"/>
    <property type="match status" value="1"/>
</dbReference>
<comment type="caution">
    <text evidence="2">The sequence shown here is derived from an EMBL/GenBank/DDBJ whole genome shotgun (WGS) entry which is preliminary data.</text>
</comment>
<feature type="transmembrane region" description="Helical" evidence="1">
    <location>
        <begin position="244"/>
        <end position="277"/>
    </location>
</feature>
<keyword evidence="3" id="KW-1185">Reference proteome</keyword>
<organism evidence="2 3">
    <name type="scientific">Mesobacillus boroniphilus</name>
    <dbReference type="NCBI Taxonomy" id="308892"/>
    <lineage>
        <taxon>Bacteria</taxon>
        <taxon>Bacillati</taxon>
        <taxon>Bacillota</taxon>
        <taxon>Bacilli</taxon>
        <taxon>Bacillales</taxon>
        <taxon>Bacillaceae</taxon>
        <taxon>Mesobacillus</taxon>
    </lineage>
</organism>
<dbReference type="Proteomes" id="UP000761411">
    <property type="component" value="Unassembled WGS sequence"/>
</dbReference>
<accession>A0A944GYD8</accession>
<name>A0A944GYD8_9BACI</name>
<keyword evidence="1" id="KW-0812">Transmembrane</keyword>
<evidence type="ECO:0000256" key="1">
    <source>
        <dbReference type="SAM" id="Phobius"/>
    </source>
</evidence>
<reference evidence="2 3" key="1">
    <citation type="journal article" date="2021" name="Microorganisms">
        <title>Bacterial Dimethylsulfoniopropionate Biosynthesis in the East China Sea.</title>
        <authorList>
            <person name="Liu J."/>
            <person name="Zhang Y."/>
            <person name="Liu J."/>
            <person name="Zhong H."/>
            <person name="Williams B.T."/>
            <person name="Zheng Y."/>
            <person name="Curson A.R.J."/>
            <person name="Sun C."/>
            <person name="Sun H."/>
            <person name="Song D."/>
            <person name="Wagner Mackenzie B."/>
            <person name="Bermejo Martinez A."/>
            <person name="Todd J.D."/>
            <person name="Zhang X.H."/>
        </authorList>
    </citation>
    <scope>NUCLEOTIDE SEQUENCE [LARGE SCALE GENOMIC DNA]</scope>
    <source>
        <strain evidence="2 3">ESS08</strain>
    </source>
</reference>
<feature type="transmembrane region" description="Helical" evidence="1">
    <location>
        <begin position="283"/>
        <end position="302"/>
    </location>
</feature>
<dbReference type="InterPro" id="IPR045691">
    <property type="entry name" value="DUF6056"/>
</dbReference>
<evidence type="ECO:0000313" key="2">
    <source>
        <dbReference type="EMBL" id="MBS8265660.1"/>
    </source>
</evidence>
<keyword evidence="1" id="KW-0472">Membrane</keyword>
<proteinExistence type="predicted"/>